<gene>
    <name evidence="4" type="ORF">CDEB00056_LOCUS15256</name>
</gene>
<reference evidence="4" key="1">
    <citation type="submission" date="2021-01" db="EMBL/GenBank/DDBJ databases">
        <authorList>
            <person name="Corre E."/>
            <person name="Pelletier E."/>
            <person name="Niang G."/>
            <person name="Scheremetjew M."/>
            <person name="Finn R."/>
            <person name="Kale V."/>
            <person name="Holt S."/>
            <person name="Cochrane G."/>
            <person name="Meng A."/>
            <person name="Brown T."/>
            <person name="Cohen L."/>
        </authorList>
    </citation>
    <scope>NUCLEOTIDE SEQUENCE</scope>
    <source>
        <strain evidence="4">MM31A-1</strain>
    </source>
</reference>
<feature type="region of interest" description="Disordered" evidence="3">
    <location>
        <begin position="338"/>
        <end position="367"/>
    </location>
</feature>
<evidence type="ECO:0008006" key="5">
    <source>
        <dbReference type="Google" id="ProtNLM"/>
    </source>
</evidence>
<dbReference type="AlphaFoldDB" id="A0A7S3QA32"/>
<dbReference type="SUPFAM" id="SSF51735">
    <property type="entry name" value="NAD(P)-binding Rossmann-fold domains"/>
    <property type="match status" value="1"/>
</dbReference>
<keyword evidence="2" id="KW-0520">NAD</keyword>
<evidence type="ECO:0000256" key="1">
    <source>
        <dbReference type="ARBA" id="ARBA00007637"/>
    </source>
</evidence>
<accession>A0A7S3QA32</accession>
<dbReference type="PANTHER" id="PTHR43574">
    <property type="entry name" value="EPIMERASE-RELATED"/>
    <property type="match status" value="1"/>
</dbReference>
<feature type="region of interest" description="Disordered" evidence="3">
    <location>
        <begin position="402"/>
        <end position="425"/>
    </location>
</feature>
<organism evidence="4">
    <name type="scientific">Chaetoceros debilis</name>
    <dbReference type="NCBI Taxonomy" id="122233"/>
    <lineage>
        <taxon>Eukaryota</taxon>
        <taxon>Sar</taxon>
        <taxon>Stramenopiles</taxon>
        <taxon>Ochrophyta</taxon>
        <taxon>Bacillariophyta</taxon>
        <taxon>Coscinodiscophyceae</taxon>
        <taxon>Chaetocerotophycidae</taxon>
        <taxon>Chaetocerotales</taxon>
        <taxon>Chaetocerotaceae</taxon>
        <taxon>Chaetoceros</taxon>
    </lineage>
</organism>
<protein>
    <recommendedName>
        <fullName evidence="5">NAD-dependent epimerase/dehydratase domain-containing protein</fullName>
    </recommendedName>
</protein>
<feature type="compositionally biased region" description="Basic residues" evidence="3">
    <location>
        <begin position="343"/>
        <end position="361"/>
    </location>
</feature>
<dbReference type="InterPro" id="IPR036291">
    <property type="entry name" value="NAD(P)-bd_dom_sf"/>
</dbReference>
<dbReference type="Gene3D" id="3.40.50.720">
    <property type="entry name" value="NAD(P)-binding Rossmann-like Domain"/>
    <property type="match status" value="1"/>
</dbReference>
<proteinExistence type="inferred from homology"/>
<evidence type="ECO:0000256" key="2">
    <source>
        <dbReference type="ARBA" id="ARBA00023027"/>
    </source>
</evidence>
<sequence>MVNSLLHSTAVLSLKLSGYHLSCAVAVVLTYVTLVRGFSLSTITISPTIRAVSSVALYVSNSDSESSVFDGNSLLIFGNGNVANAVMTELENMSIAPTSFKNIFCTYRSLSRDEVNNYQIISENRITYIPFCESSKFVGLCSHILITIPPIVNNEGKTGNHYIDPILDCVGSNPCILDNILSDAFIGYVSTTGVYGNHNNSWVEEKSPTLCKSDSKASAYLDIENRWGEAARMGTRTAFIFRCAGLYGHNLSALHTVRKNGSCNLFLHRDDHVVKESEGTTSRVHLKDVGRAIVACMEKNKMASTINIVNLADSCPAKRSHVMQYACELLEESKAISPMSEKKIKRKHGKSSERRRRRNQDRKRVMNERMKEILAVYGGLSCPSYKEGLKFVLEGNIKKWKIEDNNNNGDSDSDSDSDSDGNKSL</sequence>
<evidence type="ECO:0000256" key="3">
    <source>
        <dbReference type="SAM" id="MobiDB-lite"/>
    </source>
</evidence>
<name>A0A7S3QA32_9STRA</name>
<dbReference type="EMBL" id="HBIO01019833">
    <property type="protein sequence ID" value="CAE0470403.1"/>
    <property type="molecule type" value="Transcribed_RNA"/>
</dbReference>
<comment type="similarity">
    <text evidence="1">Belongs to the NAD(P)-dependent epimerase/dehydratase family.</text>
</comment>
<evidence type="ECO:0000313" key="4">
    <source>
        <dbReference type="EMBL" id="CAE0470403.1"/>
    </source>
</evidence>